<dbReference type="InterPro" id="IPR036291">
    <property type="entry name" value="NAD(P)-bd_dom_sf"/>
</dbReference>
<dbReference type="InterPro" id="IPR003710">
    <property type="entry name" value="ApbA"/>
</dbReference>
<keyword evidence="9" id="KW-0566">Pantothenate biosynthesis</keyword>
<dbReference type="InterPro" id="IPR013328">
    <property type="entry name" value="6PGD_dom2"/>
</dbReference>
<dbReference type="InterPro" id="IPR013752">
    <property type="entry name" value="KPA_reductase"/>
</dbReference>
<dbReference type="Gene3D" id="1.10.1040.10">
    <property type="entry name" value="N-(1-d-carboxylethyl)-l-norvaline Dehydrogenase, domain 2"/>
    <property type="match status" value="1"/>
</dbReference>
<dbReference type="RefSeq" id="WP_113647665.1">
    <property type="nucleotide sequence ID" value="NZ_QMHN01000003.1"/>
</dbReference>
<gene>
    <name evidence="12" type="ORF">DPV69_12310</name>
</gene>
<dbReference type="Pfam" id="PF02558">
    <property type="entry name" value="ApbA"/>
    <property type="match status" value="1"/>
</dbReference>
<dbReference type="Proteomes" id="UP000284120">
    <property type="component" value="Unassembled WGS sequence"/>
</dbReference>
<accession>A0A443YV99</accession>
<comment type="function">
    <text evidence="9">Catalyzes the NADPH-dependent reduction of ketopantoate into pantoic acid.</text>
</comment>
<dbReference type="InterPro" id="IPR013332">
    <property type="entry name" value="KPR_N"/>
</dbReference>
<reference evidence="12 13" key="1">
    <citation type="submission" date="2018-06" db="EMBL/GenBank/DDBJ databases">
        <title>Pedobacter endophyticus sp. nov., an endophytic bacterium isolated from a leaf of Triticum aestivum.</title>
        <authorList>
            <person name="Zhang L."/>
        </authorList>
    </citation>
    <scope>NUCLEOTIDE SEQUENCE [LARGE SCALE GENOMIC DNA]</scope>
    <source>
        <strain evidence="12 13">CM134L-2</strain>
    </source>
</reference>
<dbReference type="AlphaFoldDB" id="A0A443YV99"/>
<organism evidence="12 13">
    <name type="scientific">Pedobacter chitinilyticus</name>
    <dbReference type="NCBI Taxonomy" id="2233776"/>
    <lineage>
        <taxon>Bacteria</taxon>
        <taxon>Pseudomonadati</taxon>
        <taxon>Bacteroidota</taxon>
        <taxon>Sphingobacteriia</taxon>
        <taxon>Sphingobacteriales</taxon>
        <taxon>Sphingobacteriaceae</taxon>
        <taxon>Pedobacter</taxon>
    </lineage>
</organism>
<dbReference type="NCBIfam" id="TIGR00745">
    <property type="entry name" value="apbA_panE"/>
    <property type="match status" value="1"/>
</dbReference>
<evidence type="ECO:0000256" key="5">
    <source>
        <dbReference type="ARBA" id="ARBA00022857"/>
    </source>
</evidence>
<feature type="domain" description="Ketopantoate reductase N-terminal" evidence="10">
    <location>
        <begin position="4"/>
        <end position="153"/>
    </location>
</feature>
<dbReference type="Pfam" id="PF08546">
    <property type="entry name" value="ApbA_C"/>
    <property type="match status" value="1"/>
</dbReference>
<name>A0A443YV99_9SPHI</name>
<dbReference type="EMBL" id="SAYW01000003">
    <property type="protein sequence ID" value="RWU07755.1"/>
    <property type="molecule type" value="Genomic_DNA"/>
</dbReference>
<feature type="domain" description="Ketopantoate reductase C-terminal" evidence="11">
    <location>
        <begin position="184"/>
        <end position="306"/>
    </location>
</feature>
<comment type="catalytic activity">
    <reaction evidence="8 9">
        <text>(R)-pantoate + NADP(+) = 2-dehydropantoate + NADPH + H(+)</text>
        <dbReference type="Rhea" id="RHEA:16233"/>
        <dbReference type="ChEBI" id="CHEBI:11561"/>
        <dbReference type="ChEBI" id="CHEBI:15378"/>
        <dbReference type="ChEBI" id="CHEBI:15980"/>
        <dbReference type="ChEBI" id="CHEBI:57783"/>
        <dbReference type="ChEBI" id="CHEBI:58349"/>
        <dbReference type="EC" id="1.1.1.169"/>
    </reaction>
</comment>
<keyword evidence="5 9" id="KW-0521">NADP</keyword>
<comment type="similarity">
    <text evidence="2 9">Belongs to the ketopantoate reductase family.</text>
</comment>
<dbReference type="PANTHER" id="PTHR21708:SF26">
    <property type="entry name" value="2-DEHYDROPANTOATE 2-REDUCTASE"/>
    <property type="match status" value="1"/>
</dbReference>
<dbReference type="GO" id="GO:0008677">
    <property type="term" value="F:2-dehydropantoate 2-reductase activity"/>
    <property type="evidence" value="ECO:0007669"/>
    <property type="project" value="UniProtKB-EC"/>
</dbReference>
<dbReference type="EC" id="1.1.1.169" evidence="3 9"/>
<dbReference type="Gene3D" id="3.40.50.720">
    <property type="entry name" value="NAD(P)-binding Rossmann-like Domain"/>
    <property type="match status" value="1"/>
</dbReference>
<evidence type="ECO:0000256" key="8">
    <source>
        <dbReference type="ARBA" id="ARBA00048793"/>
    </source>
</evidence>
<evidence type="ECO:0000256" key="4">
    <source>
        <dbReference type="ARBA" id="ARBA00019465"/>
    </source>
</evidence>
<dbReference type="SUPFAM" id="SSF48179">
    <property type="entry name" value="6-phosphogluconate dehydrogenase C-terminal domain-like"/>
    <property type="match status" value="1"/>
</dbReference>
<dbReference type="PANTHER" id="PTHR21708">
    <property type="entry name" value="PROBABLE 2-DEHYDROPANTOATE 2-REDUCTASE"/>
    <property type="match status" value="1"/>
</dbReference>
<evidence type="ECO:0000259" key="10">
    <source>
        <dbReference type="Pfam" id="PF02558"/>
    </source>
</evidence>
<evidence type="ECO:0000256" key="3">
    <source>
        <dbReference type="ARBA" id="ARBA00013014"/>
    </source>
</evidence>
<dbReference type="OrthoDB" id="9796561at2"/>
<evidence type="ECO:0000256" key="2">
    <source>
        <dbReference type="ARBA" id="ARBA00007870"/>
    </source>
</evidence>
<dbReference type="SUPFAM" id="SSF51735">
    <property type="entry name" value="NAD(P)-binding Rossmann-fold domains"/>
    <property type="match status" value="1"/>
</dbReference>
<dbReference type="InterPro" id="IPR008927">
    <property type="entry name" value="6-PGluconate_DH-like_C_sf"/>
</dbReference>
<protein>
    <recommendedName>
        <fullName evidence="4 9">2-dehydropantoate 2-reductase</fullName>
        <ecNumber evidence="3 9">1.1.1.169</ecNumber>
    </recommendedName>
    <alternativeName>
        <fullName evidence="7 9">Ketopantoate reductase</fullName>
    </alternativeName>
</protein>
<dbReference type="InterPro" id="IPR051402">
    <property type="entry name" value="KPR-Related"/>
</dbReference>
<dbReference type="GO" id="GO:0005737">
    <property type="term" value="C:cytoplasm"/>
    <property type="evidence" value="ECO:0007669"/>
    <property type="project" value="TreeGrafter"/>
</dbReference>
<keyword evidence="6 9" id="KW-0560">Oxidoreductase</keyword>
<evidence type="ECO:0000256" key="6">
    <source>
        <dbReference type="ARBA" id="ARBA00023002"/>
    </source>
</evidence>
<keyword evidence="13" id="KW-1185">Reference proteome</keyword>
<dbReference type="UniPathway" id="UPA00028">
    <property type="reaction ID" value="UER00004"/>
</dbReference>
<comment type="pathway">
    <text evidence="1 9">Cofactor biosynthesis; (R)-pantothenate biosynthesis; (R)-pantoate from 3-methyl-2-oxobutanoate: step 2/2.</text>
</comment>
<evidence type="ECO:0000259" key="11">
    <source>
        <dbReference type="Pfam" id="PF08546"/>
    </source>
</evidence>
<comment type="caution">
    <text evidence="12">The sequence shown here is derived from an EMBL/GenBank/DDBJ whole genome shotgun (WGS) entry which is preliminary data.</text>
</comment>
<dbReference type="GO" id="GO:0015940">
    <property type="term" value="P:pantothenate biosynthetic process"/>
    <property type="evidence" value="ECO:0007669"/>
    <property type="project" value="UniProtKB-UniPathway"/>
</dbReference>
<evidence type="ECO:0000313" key="12">
    <source>
        <dbReference type="EMBL" id="RWU07755.1"/>
    </source>
</evidence>
<proteinExistence type="inferred from homology"/>
<evidence type="ECO:0000313" key="13">
    <source>
        <dbReference type="Proteomes" id="UP000284120"/>
    </source>
</evidence>
<evidence type="ECO:0000256" key="1">
    <source>
        <dbReference type="ARBA" id="ARBA00004994"/>
    </source>
</evidence>
<evidence type="ECO:0000256" key="9">
    <source>
        <dbReference type="RuleBase" id="RU362068"/>
    </source>
</evidence>
<sequence>MKKILVVGIGGVGGYFGGRLAKSYQHSDELAIYFLARGENLSAIQANGLTVVEGNERFNTKPHLATDDPTWIGPVDYVVLCIKNYDLDECLLQLKPCIAEHTVILPLLNGVDHREKIQAAYPQNLALAGCVYLVARLAAPGLVENTGKVSSLFFGHKDLKDDQLLWLAETLQQAGIEATLTQEITQVIWRKFVFVSAIATATSFYHQSVGQIVEDQEMDRSLRQLIHEVCSLAKASNVGLPDDIESLTYQNLCKLPYATTSSMQVDRAKHAAKTELESLTGYVVHQMQQLKLPSPTFKLMYDRLKQS</sequence>
<evidence type="ECO:0000256" key="7">
    <source>
        <dbReference type="ARBA" id="ARBA00032024"/>
    </source>
</evidence>